<dbReference type="EMBL" id="CP000832">
    <property type="protein sequence ID" value="ABV95609.1"/>
    <property type="molecule type" value="Genomic_DNA"/>
</dbReference>
<feature type="transmembrane region" description="Helical" evidence="2">
    <location>
        <begin position="85"/>
        <end position="104"/>
    </location>
</feature>
<keyword evidence="3" id="KW-0614">Plasmid</keyword>
<gene>
    <name evidence="3" type="ordered locus">Dshi_3881</name>
</gene>
<reference evidence="4" key="1">
    <citation type="journal article" date="2010" name="ISME J.">
        <title>The complete genome sequence of the algal symbiont Dinoroseobacter shibae: a hitchhiker's guide to life in the sea.</title>
        <authorList>
            <person name="Wagner-Dobler I."/>
            <person name="Ballhausen B."/>
            <person name="Berger M."/>
            <person name="Brinkhoff T."/>
            <person name="Buchholz I."/>
            <person name="Bunk B."/>
            <person name="Cypionka H."/>
            <person name="Daniel R."/>
            <person name="Drepper T."/>
            <person name="Gerdts G."/>
            <person name="Hahnke S."/>
            <person name="Han C."/>
            <person name="Jahn D."/>
            <person name="Kalhoefer D."/>
            <person name="Kiss H."/>
            <person name="Klenk H.P."/>
            <person name="Kyrpides N."/>
            <person name="Liebl W."/>
            <person name="Liesegang H."/>
            <person name="Meincke L."/>
            <person name="Pati A."/>
            <person name="Petersen J."/>
            <person name="Piekarski T."/>
            <person name="Pommerenke C."/>
            <person name="Pradella S."/>
            <person name="Pukall R."/>
            <person name="Rabus R."/>
            <person name="Stackebrandt E."/>
            <person name="Thole S."/>
            <person name="Thompson L."/>
            <person name="Tielen P."/>
            <person name="Tomasch J."/>
            <person name="von Jan M."/>
            <person name="Wanphrut N."/>
            <person name="Wichels A."/>
            <person name="Zech H."/>
            <person name="Simon M."/>
        </authorList>
    </citation>
    <scope>NUCLEOTIDE SEQUENCE [LARGE SCALE GENOMIC DNA]</scope>
    <source>
        <strain evidence="4">DSM 16493 / NCIMB 14021 / DFL 12</strain>
        <plasmid evidence="4">Plasmid pDSHI02</plasmid>
    </source>
</reference>
<sequence>MAEFDPDSSDVSPNGRKTGKTSSEQRQSDSNPDKQGGGNGRDHKATALAILDSKITRFLGLWALVTVLLVQIIKLFSRSFSFTENYSGILAITFILAAGIRYMAAQKLDLAGAVAVGVVLEGTVALFGLVGEFRRFGGPSCRTNRHSSTIASHET</sequence>
<keyword evidence="4" id="KW-1185">Reference proteome</keyword>
<evidence type="ECO:0000256" key="2">
    <source>
        <dbReference type="SAM" id="Phobius"/>
    </source>
</evidence>
<feature type="transmembrane region" description="Helical" evidence="2">
    <location>
        <begin position="55"/>
        <end position="73"/>
    </location>
</feature>
<keyword evidence="2" id="KW-0472">Membrane</keyword>
<proteinExistence type="predicted"/>
<feature type="compositionally biased region" description="Polar residues" evidence="1">
    <location>
        <begin position="20"/>
        <end position="30"/>
    </location>
</feature>
<evidence type="ECO:0000313" key="3">
    <source>
        <dbReference type="EMBL" id="ABV95609.1"/>
    </source>
</evidence>
<dbReference type="Proteomes" id="UP000006833">
    <property type="component" value="Plasmid pDSHI02"/>
</dbReference>
<geneLocation type="plasmid" evidence="3 4">
    <name>pDSHI02</name>
</geneLocation>
<dbReference type="RefSeq" id="WP_012187267.1">
    <property type="nucleotide sequence ID" value="NC_009956.1"/>
</dbReference>
<dbReference type="HOGENOM" id="CLU_1692718_0_0_5"/>
<accession>A8LTP2</accession>
<protein>
    <submittedName>
        <fullName evidence="3">Uncharacterized protein</fullName>
    </submittedName>
</protein>
<evidence type="ECO:0000313" key="4">
    <source>
        <dbReference type="Proteomes" id="UP000006833"/>
    </source>
</evidence>
<dbReference type="KEGG" id="dsh:Dshi_3881"/>
<keyword evidence="2" id="KW-1133">Transmembrane helix</keyword>
<organism evidence="3 4">
    <name type="scientific">Dinoroseobacter shibae (strain DSM 16493 / NCIMB 14021 / DFL 12)</name>
    <dbReference type="NCBI Taxonomy" id="398580"/>
    <lineage>
        <taxon>Bacteria</taxon>
        <taxon>Pseudomonadati</taxon>
        <taxon>Pseudomonadota</taxon>
        <taxon>Alphaproteobacteria</taxon>
        <taxon>Rhodobacterales</taxon>
        <taxon>Roseobacteraceae</taxon>
        <taxon>Dinoroseobacter</taxon>
    </lineage>
</organism>
<evidence type="ECO:0000256" key="1">
    <source>
        <dbReference type="SAM" id="MobiDB-lite"/>
    </source>
</evidence>
<dbReference type="AlphaFoldDB" id="A8LTP2"/>
<keyword evidence="2" id="KW-0812">Transmembrane</keyword>
<feature type="transmembrane region" description="Helical" evidence="2">
    <location>
        <begin position="110"/>
        <end position="130"/>
    </location>
</feature>
<name>A8LTP2_DINSH</name>
<feature type="region of interest" description="Disordered" evidence="1">
    <location>
        <begin position="1"/>
        <end position="41"/>
    </location>
</feature>
<dbReference type="OrthoDB" id="9948157at2"/>